<dbReference type="Proteomes" id="UP000046392">
    <property type="component" value="Unplaced"/>
</dbReference>
<evidence type="ECO:0000256" key="1">
    <source>
        <dbReference type="ARBA" id="ARBA00004141"/>
    </source>
</evidence>
<evidence type="ECO:0000256" key="2">
    <source>
        <dbReference type="ARBA" id="ARBA00007018"/>
    </source>
</evidence>
<keyword evidence="3 7" id="KW-0812">Transmembrane</keyword>
<proteinExistence type="inferred from homology"/>
<dbReference type="WBParaSite" id="SPAL_0000633300.1">
    <property type="protein sequence ID" value="SPAL_0000633300.1"/>
    <property type="gene ID" value="SPAL_0000633300"/>
</dbReference>
<feature type="transmembrane region" description="Helical" evidence="7">
    <location>
        <begin position="205"/>
        <end position="221"/>
    </location>
</feature>
<feature type="binding site" evidence="6">
    <location>
        <position position="244"/>
    </location>
    <ligand>
        <name>Zn(2+)</name>
        <dbReference type="ChEBI" id="CHEBI:29105"/>
    </ligand>
</feature>
<feature type="transmembrane region" description="Helical" evidence="7">
    <location>
        <begin position="280"/>
        <end position="298"/>
    </location>
</feature>
<feature type="binding site" evidence="6">
    <location>
        <position position="92"/>
    </location>
    <ligand>
        <name>Zn(2+)</name>
        <dbReference type="ChEBI" id="CHEBI:29105"/>
    </ligand>
</feature>
<evidence type="ECO:0000313" key="9">
    <source>
        <dbReference type="WBParaSite" id="SPAL_0000633300.1"/>
    </source>
</evidence>
<feature type="transmembrane region" description="Helical" evidence="7">
    <location>
        <begin position="173"/>
        <end position="193"/>
    </location>
</feature>
<evidence type="ECO:0000256" key="5">
    <source>
        <dbReference type="ARBA" id="ARBA00023136"/>
    </source>
</evidence>
<feature type="transmembrane region" description="Helical" evidence="7">
    <location>
        <begin position="103"/>
        <end position="126"/>
    </location>
</feature>
<dbReference type="GO" id="GO:0016020">
    <property type="term" value="C:membrane"/>
    <property type="evidence" value="ECO:0007669"/>
    <property type="project" value="UniProtKB-SubCell"/>
</dbReference>
<dbReference type="PANTHER" id="PTHR20855">
    <property type="entry name" value="ADIPOR/PROGESTIN RECEPTOR-RELATED"/>
    <property type="match status" value="1"/>
</dbReference>
<dbReference type="PANTHER" id="PTHR20855:SF92">
    <property type="entry name" value="PROGESTIN AND ADIPOQ RECEPTOR FAMILY MEMBER 3-LIKE"/>
    <property type="match status" value="1"/>
</dbReference>
<keyword evidence="5 7" id="KW-0472">Membrane</keyword>
<organism evidence="8 9">
    <name type="scientific">Strongyloides papillosus</name>
    <name type="common">Intestinal threadworm</name>
    <dbReference type="NCBI Taxonomy" id="174720"/>
    <lineage>
        <taxon>Eukaryota</taxon>
        <taxon>Metazoa</taxon>
        <taxon>Ecdysozoa</taxon>
        <taxon>Nematoda</taxon>
        <taxon>Chromadorea</taxon>
        <taxon>Rhabditida</taxon>
        <taxon>Tylenchina</taxon>
        <taxon>Panagrolaimomorpha</taxon>
        <taxon>Strongyloidoidea</taxon>
        <taxon>Strongyloididae</taxon>
        <taxon>Strongyloides</taxon>
    </lineage>
</organism>
<accession>A0A0N5BK69</accession>
<dbReference type="AlphaFoldDB" id="A0A0N5BK69"/>
<keyword evidence="6" id="KW-0479">Metal-binding</keyword>
<dbReference type="GO" id="GO:0038023">
    <property type="term" value="F:signaling receptor activity"/>
    <property type="evidence" value="ECO:0007669"/>
    <property type="project" value="TreeGrafter"/>
</dbReference>
<protein>
    <submittedName>
        <fullName evidence="9">Progestin and adipoQ receptor family member 3-like</fullName>
    </submittedName>
</protein>
<keyword evidence="4 7" id="KW-1133">Transmembrane helix</keyword>
<keyword evidence="8" id="KW-1185">Reference proteome</keyword>
<evidence type="ECO:0000256" key="7">
    <source>
        <dbReference type="SAM" id="Phobius"/>
    </source>
</evidence>
<evidence type="ECO:0000313" key="8">
    <source>
        <dbReference type="Proteomes" id="UP000046392"/>
    </source>
</evidence>
<name>A0A0N5BK69_STREA</name>
<feature type="transmembrane region" description="Helical" evidence="7">
    <location>
        <begin position="73"/>
        <end position="91"/>
    </location>
</feature>
<reference evidence="9" key="1">
    <citation type="submission" date="2017-02" db="UniProtKB">
        <authorList>
            <consortium name="WormBaseParasite"/>
        </authorList>
    </citation>
    <scope>IDENTIFICATION</scope>
</reference>
<sequence length="336" mass="39299">MLIDIDDTPVILRRHHILTSYRPLHKSTIYYLLSAFMPNNEMLNFWTHFLPAVYISINYLYPDLISNNGPNFNLFILYSGIINLFICSSFSHLLHSKCYSSHVYWLLIDFFGISYFSICTGIQRYLNSKSQGVWYDFGYIPCLLFLSLGLQFMCTSYLFVFKNFWKGRNWIKLISSIIVALWTYVPLLERYFANSNLNKDTSLQLNINAIGWLFLSAFFMSSKIPERFGKGRFDVIGYSHQLFHCCIFMVTWNLCEAAYIDNVKDESITSFCWFKKACLLITLVGVLVIYHIFIKILMKKTYSETEKIDCSPSEFYLVNNCCAFSQCEASLKIKEN</sequence>
<dbReference type="GO" id="GO:0046872">
    <property type="term" value="F:metal ion binding"/>
    <property type="evidence" value="ECO:0007669"/>
    <property type="project" value="UniProtKB-KW"/>
</dbReference>
<keyword evidence="6" id="KW-0862">Zinc</keyword>
<feature type="binding site" evidence="6">
    <location>
        <position position="240"/>
    </location>
    <ligand>
        <name>Zn(2+)</name>
        <dbReference type="ChEBI" id="CHEBI:29105"/>
    </ligand>
</feature>
<evidence type="ECO:0000256" key="6">
    <source>
        <dbReference type="PIRSR" id="PIRSR604254-1"/>
    </source>
</evidence>
<evidence type="ECO:0000256" key="4">
    <source>
        <dbReference type="ARBA" id="ARBA00022989"/>
    </source>
</evidence>
<dbReference type="InterPro" id="IPR004254">
    <property type="entry name" value="AdipoR/HlyIII-related"/>
</dbReference>
<feature type="transmembrane region" description="Helical" evidence="7">
    <location>
        <begin position="138"/>
        <end position="161"/>
    </location>
</feature>
<comment type="similarity">
    <text evidence="2">Belongs to the ADIPOR family.</text>
</comment>
<dbReference type="Pfam" id="PF03006">
    <property type="entry name" value="HlyIII"/>
    <property type="match status" value="1"/>
</dbReference>
<evidence type="ECO:0000256" key="3">
    <source>
        <dbReference type="ARBA" id="ARBA00022692"/>
    </source>
</evidence>
<dbReference type="STRING" id="174720.A0A0N5BK69"/>
<comment type="subcellular location">
    <subcellularLocation>
        <location evidence="1">Membrane</location>
        <topology evidence="1">Multi-pass membrane protein</topology>
    </subcellularLocation>
</comment>